<gene>
    <name evidence="10" type="ORF">SAMN06296036_103126</name>
</gene>
<protein>
    <submittedName>
        <fullName evidence="10">Membrane associated serine protease, rhomboid family</fullName>
    </submittedName>
</protein>
<evidence type="ECO:0000256" key="1">
    <source>
        <dbReference type="ARBA" id="ARBA00004141"/>
    </source>
</evidence>
<dbReference type="GO" id="GO:0006508">
    <property type="term" value="P:proteolysis"/>
    <property type="evidence" value="ECO:0007669"/>
    <property type="project" value="UniProtKB-KW"/>
</dbReference>
<feature type="transmembrane region" description="Helical" evidence="7">
    <location>
        <begin position="237"/>
        <end position="256"/>
    </location>
</feature>
<dbReference type="InterPro" id="IPR027392">
    <property type="entry name" value="TF_Znf"/>
</dbReference>
<evidence type="ECO:0000256" key="5">
    <source>
        <dbReference type="ARBA" id="ARBA00022989"/>
    </source>
</evidence>
<dbReference type="InterPro" id="IPR050925">
    <property type="entry name" value="Rhomboid_protease_S54"/>
</dbReference>
<feature type="transmembrane region" description="Helical" evidence="7">
    <location>
        <begin position="288"/>
        <end position="311"/>
    </location>
</feature>
<keyword evidence="10" id="KW-0645">Protease</keyword>
<dbReference type="SUPFAM" id="SSF144091">
    <property type="entry name" value="Rhomboid-like"/>
    <property type="match status" value="1"/>
</dbReference>
<evidence type="ECO:0000256" key="2">
    <source>
        <dbReference type="ARBA" id="ARBA00009045"/>
    </source>
</evidence>
<dbReference type="Pfam" id="PF13453">
    <property type="entry name" value="Zn_ribbon_TFIIB"/>
    <property type="match status" value="1"/>
</dbReference>
<keyword evidence="11" id="KW-1185">Reference proteome</keyword>
<accession>A0A1Y6BFD4</accession>
<dbReference type="GO" id="GO:0004252">
    <property type="term" value="F:serine-type endopeptidase activity"/>
    <property type="evidence" value="ECO:0007669"/>
    <property type="project" value="InterPro"/>
</dbReference>
<comment type="subcellular location">
    <subcellularLocation>
        <location evidence="1">Membrane</location>
        <topology evidence="1">Multi-pass membrane protein</topology>
    </subcellularLocation>
</comment>
<proteinExistence type="inferred from homology"/>
<dbReference type="GO" id="GO:0016020">
    <property type="term" value="C:membrane"/>
    <property type="evidence" value="ECO:0007669"/>
    <property type="project" value="UniProtKB-SubCell"/>
</dbReference>
<dbReference type="Gene3D" id="1.20.1540.10">
    <property type="entry name" value="Rhomboid-like"/>
    <property type="match status" value="1"/>
</dbReference>
<dbReference type="OrthoDB" id="9814037at2"/>
<evidence type="ECO:0000256" key="6">
    <source>
        <dbReference type="ARBA" id="ARBA00023136"/>
    </source>
</evidence>
<dbReference type="EMBL" id="FWZT01000003">
    <property type="protein sequence ID" value="SMF00713.1"/>
    <property type="molecule type" value="Genomic_DNA"/>
</dbReference>
<feature type="transmembrane region" description="Helical" evidence="7">
    <location>
        <begin position="262"/>
        <end position="281"/>
    </location>
</feature>
<comment type="similarity">
    <text evidence="2">Belongs to the peptidase S54 family.</text>
</comment>
<dbReference type="Pfam" id="PF01694">
    <property type="entry name" value="Rhomboid"/>
    <property type="match status" value="1"/>
</dbReference>
<evidence type="ECO:0000313" key="11">
    <source>
        <dbReference type="Proteomes" id="UP000192907"/>
    </source>
</evidence>
<keyword evidence="5 7" id="KW-1133">Transmembrane helix</keyword>
<dbReference type="RefSeq" id="WP_132316149.1">
    <property type="nucleotide sequence ID" value="NZ_FWZT01000003.1"/>
</dbReference>
<evidence type="ECO:0000256" key="7">
    <source>
        <dbReference type="SAM" id="Phobius"/>
    </source>
</evidence>
<evidence type="ECO:0000256" key="3">
    <source>
        <dbReference type="ARBA" id="ARBA00022692"/>
    </source>
</evidence>
<sequence length="353" mass="40182">MQCPNDKSPLSYFDHIYSCSSCHGSFHKREGLGQSLYHNLGEMFRKRSVEQQKTCPHCQSKMLEIEHQSDELHLDICLSCQGIWFDYGEIPHLERYIKQRLKRPQRYLDVKKRLQESAVQTLYKRYLNTPGDRSDPSKLEILFQILSSLPLERNLRPIKTPVTVFALIAINIMIFALSYNTGLGEVFQSWAFIPGQSPAFPNILYSMFLHGGFLHLLGNMYFLWIMGDNVEDLMGPANFLLIYFLAGFLGFVASEISGPAGVPHVGASGAVAGIMAAYLLLFPKAKFLLRFFLVIVIPISSLFYILFWFGMNVVNFVVFKQAGVAWSAHIVGFIVGFIGTYIFRKRHGIIDQE</sequence>
<name>A0A1Y6BFD4_9BACT</name>
<dbReference type="AlphaFoldDB" id="A0A1Y6BFD4"/>
<dbReference type="InterPro" id="IPR035952">
    <property type="entry name" value="Rhomboid-like_sf"/>
</dbReference>
<dbReference type="Proteomes" id="UP000192907">
    <property type="component" value="Unassembled WGS sequence"/>
</dbReference>
<feature type="domain" description="Peptidase S54 rhomboid" evidence="8">
    <location>
        <begin position="203"/>
        <end position="345"/>
    </location>
</feature>
<organism evidence="10 11">
    <name type="scientific">Pseudobacteriovorax antillogorgiicola</name>
    <dbReference type="NCBI Taxonomy" id="1513793"/>
    <lineage>
        <taxon>Bacteria</taxon>
        <taxon>Pseudomonadati</taxon>
        <taxon>Bdellovibrionota</taxon>
        <taxon>Oligoflexia</taxon>
        <taxon>Oligoflexales</taxon>
        <taxon>Pseudobacteriovoracaceae</taxon>
        <taxon>Pseudobacteriovorax</taxon>
    </lineage>
</organism>
<evidence type="ECO:0000256" key="4">
    <source>
        <dbReference type="ARBA" id="ARBA00022801"/>
    </source>
</evidence>
<dbReference type="STRING" id="1513793.SAMN06296036_103126"/>
<reference evidence="11" key="1">
    <citation type="submission" date="2017-04" db="EMBL/GenBank/DDBJ databases">
        <authorList>
            <person name="Varghese N."/>
            <person name="Submissions S."/>
        </authorList>
    </citation>
    <scope>NUCLEOTIDE SEQUENCE [LARGE SCALE GENOMIC DNA]</scope>
    <source>
        <strain evidence="11">RKEM611</strain>
    </source>
</reference>
<keyword evidence="6 7" id="KW-0472">Membrane</keyword>
<evidence type="ECO:0000259" key="8">
    <source>
        <dbReference type="Pfam" id="PF01694"/>
    </source>
</evidence>
<dbReference type="PANTHER" id="PTHR43731:SF14">
    <property type="entry name" value="PRESENILIN-ASSOCIATED RHOMBOID-LIKE PROTEIN, MITOCHONDRIAL"/>
    <property type="match status" value="1"/>
</dbReference>
<feature type="transmembrane region" description="Helical" evidence="7">
    <location>
        <begin position="203"/>
        <end position="225"/>
    </location>
</feature>
<feature type="transmembrane region" description="Helical" evidence="7">
    <location>
        <begin position="162"/>
        <end position="183"/>
    </location>
</feature>
<dbReference type="InterPro" id="IPR022764">
    <property type="entry name" value="Peptidase_S54_rhomboid_dom"/>
</dbReference>
<feature type="transmembrane region" description="Helical" evidence="7">
    <location>
        <begin position="323"/>
        <end position="343"/>
    </location>
</feature>
<dbReference type="PANTHER" id="PTHR43731">
    <property type="entry name" value="RHOMBOID PROTEASE"/>
    <property type="match status" value="1"/>
</dbReference>
<evidence type="ECO:0000313" key="10">
    <source>
        <dbReference type="EMBL" id="SMF00713.1"/>
    </source>
</evidence>
<keyword evidence="3 7" id="KW-0812">Transmembrane</keyword>
<feature type="domain" description="Transcription factor zinc-finger" evidence="9">
    <location>
        <begin position="54"/>
        <end position="93"/>
    </location>
</feature>
<evidence type="ECO:0000259" key="9">
    <source>
        <dbReference type="Pfam" id="PF13453"/>
    </source>
</evidence>
<keyword evidence="4" id="KW-0378">Hydrolase</keyword>